<accession>A0A3B0SGL1</accession>
<evidence type="ECO:0000259" key="1">
    <source>
        <dbReference type="Pfam" id="PF00171"/>
    </source>
</evidence>
<reference evidence="2" key="1">
    <citation type="submission" date="2018-06" db="EMBL/GenBank/DDBJ databases">
        <authorList>
            <person name="Zhirakovskaya E."/>
        </authorList>
    </citation>
    <scope>NUCLEOTIDE SEQUENCE</scope>
</reference>
<dbReference type="InterPro" id="IPR016161">
    <property type="entry name" value="Ald_DH/histidinol_DH"/>
</dbReference>
<gene>
    <name evidence="2" type="ORF">MNBD_ALPHA05-1403</name>
</gene>
<protein>
    <recommendedName>
        <fullName evidence="1">Aldehyde dehydrogenase domain-containing protein</fullName>
    </recommendedName>
</protein>
<dbReference type="Pfam" id="PF00171">
    <property type="entry name" value="Aldedh"/>
    <property type="match status" value="1"/>
</dbReference>
<feature type="domain" description="Aldehyde dehydrogenase" evidence="1">
    <location>
        <begin position="17"/>
        <end position="161"/>
    </location>
</feature>
<evidence type="ECO:0000313" key="2">
    <source>
        <dbReference type="EMBL" id="VAV95413.1"/>
    </source>
</evidence>
<dbReference type="EMBL" id="UOEH01000166">
    <property type="protein sequence ID" value="VAV95413.1"/>
    <property type="molecule type" value="Genomic_DNA"/>
</dbReference>
<dbReference type="SUPFAM" id="SSF53720">
    <property type="entry name" value="ALDH-like"/>
    <property type="match status" value="1"/>
</dbReference>
<dbReference type="Gene3D" id="3.40.605.10">
    <property type="entry name" value="Aldehyde Dehydrogenase, Chain A, domain 1"/>
    <property type="match status" value="1"/>
</dbReference>
<name>A0A3B0SGL1_9ZZZZ</name>
<sequence>APAAHAAFEQWRGCTDRGAVFKQALETIAQRAAGALSSALNIYYDEFSGPAPLPGPTGESNTLRLRPRGVVLCLGGGSMDSYDRQIALALAAGNAIICTERMAQLLRIALEPAGAPGALATGFGGGADVPTALLADPLIRAVIFDGDAQTRREIAQCLADRAGAITPLLTSEDAPWRFAVERTLTINTTAAGGDVRLLSLGE</sequence>
<dbReference type="InterPro" id="IPR015590">
    <property type="entry name" value="Aldehyde_DH_dom"/>
</dbReference>
<dbReference type="AlphaFoldDB" id="A0A3B0SGL1"/>
<feature type="non-terminal residue" evidence="2">
    <location>
        <position position="1"/>
    </location>
</feature>
<organism evidence="2">
    <name type="scientific">hydrothermal vent metagenome</name>
    <dbReference type="NCBI Taxonomy" id="652676"/>
    <lineage>
        <taxon>unclassified sequences</taxon>
        <taxon>metagenomes</taxon>
        <taxon>ecological metagenomes</taxon>
    </lineage>
</organism>
<dbReference type="GO" id="GO:0016491">
    <property type="term" value="F:oxidoreductase activity"/>
    <property type="evidence" value="ECO:0007669"/>
    <property type="project" value="InterPro"/>
</dbReference>
<dbReference type="InterPro" id="IPR016162">
    <property type="entry name" value="Ald_DH_N"/>
</dbReference>
<proteinExistence type="predicted"/>